<dbReference type="Proteomes" id="UP000030151">
    <property type="component" value="Unassembled WGS sequence"/>
</dbReference>
<feature type="compositionally biased region" description="Basic and acidic residues" evidence="1">
    <location>
        <begin position="303"/>
        <end position="321"/>
    </location>
</feature>
<evidence type="ECO:0000256" key="1">
    <source>
        <dbReference type="SAM" id="MobiDB-lite"/>
    </source>
</evidence>
<protein>
    <submittedName>
        <fullName evidence="3">Glucose-6-phosphate isomerase-like protein</fullName>
    </submittedName>
</protein>
<dbReference type="GO" id="GO:0016853">
    <property type="term" value="F:isomerase activity"/>
    <property type="evidence" value="ECO:0007669"/>
    <property type="project" value="UniProtKB-KW"/>
</dbReference>
<feature type="compositionally biased region" description="Basic and acidic residues" evidence="1">
    <location>
        <begin position="278"/>
        <end position="287"/>
    </location>
</feature>
<comment type="caution">
    <text evidence="3">The sequence shown here is derived from an EMBL/GenBank/DDBJ whole genome shotgun (WGS) entry which is preliminary data.</text>
</comment>
<evidence type="ECO:0000313" key="4">
    <source>
        <dbReference type="Proteomes" id="UP000030151"/>
    </source>
</evidence>
<feature type="transmembrane region" description="Helical" evidence="2">
    <location>
        <begin position="9"/>
        <end position="30"/>
    </location>
</feature>
<organism evidence="3 4">
    <name type="scientific">Metarhizium robertsii</name>
    <dbReference type="NCBI Taxonomy" id="568076"/>
    <lineage>
        <taxon>Eukaryota</taxon>
        <taxon>Fungi</taxon>
        <taxon>Dikarya</taxon>
        <taxon>Ascomycota</taxon>
        <taxon>Pezizomycotina</taxon>
        <taxon>Sordariomycetes</taxon>
        <taxon>Hypocreomycetidae</taxon>
        <taxon>Hypocreales</taxon>
        <taxon>Clavicipitaceae</taxon>
        <taxon>Metarhizium</taxon>
    </lineage>
</organism>
<keyword evidence="2" id="KW-0472">Membrane</keyword>
<feature type="transmembrane region" description="Helical" evidence="2">
    <location>
        <begin position="192"/>
        <end position="225"/>
    </location>
</feature>
<keyword evidence="2" id="KW-1133">Transmembrane helix</keyword>
<evidence type="ECO:0000313" key="3">
    <source>
        <dbReference type="EMBL" id="EXU95696.1"/>
    </source>
</evidence>
<feature type="transmembrane region" description="Helical" evidence="2">
    <location>
        <begin position="158"/>
        <end position="180"/>
    </location>
</feature>
<dbReference type="AlphaFoldDB" id="A0A0A1UMJ5"/>
<proteinExistence type="predicted"/>
<dbReference type="EMBL" id="JELW01000068">
    <property type="protein sequence ID" value="EXU95696.1"/>
    <property type="molecule type" value="Genomic_DNA"/>
</dbReference>
<keyword evidence="3" id="KW-0413">Isomerase</keyword>
<sequence length="342" mass="36372">MEVGKILKLLFWGFALVHLVGSVWICITASHLNTKENKERGIFVYKLDPIHQRRDLTNPIGSIGDGVTKVVSVATQAVGAASTVIGAVETKAADLLSKLKIELDVGTENVTLQVGDNSYQPLRSGGDLNLPNLPGNLSKTIEGIKKKFEEAASVGLEVLVNIAIGLSFISTGAYLAVAAISHFHSGHPRGTFICTLALVAGFGSNGIACVVFLGLHLILGGIASLGSKLPSVDAGDADDDASQSFHLSVVQCVVSLLLFLLSILHKCCLGCQDYPHKTESVEGKKLPSEPGGKAPYAYNDAPGDYRRKVLSHNDKQYDEKMPSAPVASWFRGETPGPQKRTT</sequence>
<gene>
    <name evidence="3" type="ORF">X797_011211</name>
</gene>
<reference evidence="3 4" key="1">
    <citation type="submission" date="2014-02" db="EMBL/GenBank/DDBJ databases">
        <title>The genome sequence of the entomopathogenic fungus Metarhizium robertsii ARSEF 2575.</title>
        <authorList>
            <person name="Giuliano Garisto Donzelli B."/>
            <person name="Roe B.A."/>
            <person name="Macmil S.L."/>
            <person name="Krasnoff S.B."/>
            <person name="Gibson D.M."/>
        </authorList>
    </citation>
    <scope>NUCLEOTIDE SEQUENCE [LARGE SCALE GENOMIC DNA]</scope>
    <source>
        <strain evidence="3 4">ARSEF 2575</strain>
    </source>
</reference>
<dbReference type="HOGENOM" id="CLU_811542_0_0_1"/>
<keyword evidence="2" id="KW-0812">Transmembrane</keyword>
<accession>A0A0A1UMJ5</accession>
<evidence type="ECO:0000256" key="2">
    <source>
        <dbReference type="SAM" id="Phobius"/>
    </source>
</evidence>
<name>A0A0A1UMJ5_9HYPO</name>
<feature type="region of interest" description="Disordered" evidence="1">
    <location>
        <begin position="278"/>
        <end position="342"/>
    </location>
</feature>